<dbReference type="OrthoDB" id="15283at2157"/>
<dbReference type="AlphaFoldDB" id="G0EDF4"/>
<evidence type="ECO:0000313" key="2">
    <source>
        <dbReference type="Proteomes" id="UP000001037"/>
    </source>
</evidence>
<dbReference type="RefSeq" id="WP_014026316.1">
    <property type="nucleotide sequence ID" value="NC_015931.1"/>
</dbReference>
<gene>
    <name evidence="1" type="ordered locus">Pyrfu_0770</name>
</gene>
<protein>
    <submittedName>
        <fullName evidence="1">PaREP1 family protein</fullName>
    </submittedName>
</protein>
<dbReference type="Pfam" id="PF05942">
    <property type="entry name" value="PaREP1"/>
    <property type="match status" value="1"/>
</dbReference>
<dbReference type="InterPro" id="IPR010268">
    <property type="entry name" value="PaREP1"/>
</dbReference>
<dbReference type="Proteomes" id="UP000001037">
    <property type="component" value="Chromosome"/>
</dbReference>
<dbReference type="PANTHER" id="PTHR34237">
    <property type="entry name" value="PAREP8-RELATED"/>
    <property type="match status" value="1"/>
</dbReference>
<dbReference type="KEGG" id="pfm:Pyrfu_0770"/>
<accession>G0EDF4</accession>
<dbReference type="EMBL" id="CP002838">
    <property type="protein sequence ID" value="AEM38639.1"/>
    <property type="molecule type" value="Genomic_DNA"/>
</dbReference>
<dbReference type="Gene3D" id="1.20.120.330">
    <property type="entry name" value="Nucleotidyltransferases domain 2"/>
    <property type="match status" value="1"/>
</dbReference>
<dbReference type="HOGENOM" id="CLU_115256_4_0_2"/>
<dbReference type="InParanoid" id="G0EDF4"/>
<dbReference type="PANTHER" id="PTHR34237:SF1">
    <property type="entry name" value="PAREP8"/>
    <property type="match status" value="1"/>
</dbReference>
<sequence>MTTPIVLSRSLLDRILREAEKHGVTPDEYLAELLVSSQDPDERAREYIEAAYLLLQEAREEAEKGNVRQAAEKIWGAAALAIKAYAWHRERKRLSSHGELWEYARRLKREFGSWVYNAWMSANGTYICFYEGWCNAEDVKEALVQVEKLVERVRALIEGKG</sequence>
<proteinExistence type="predicted"/>
<organism evidence="1 2">
    <name type="scientific">Pyrolobus fumarii (strain DSM 11204 / 1A)</name>
    <dbReference type="NCBI Taxonomy" id="694429"/>
    <lineage>
        <taxon>Archaea</taxon>
        <taxon>Thermoproteota</taxon>
        <taxon>Thermoprotei</taxon>
        <taxon>Desulfurococcales</taxon>
        <taxon>Pyrodictiaceae</taxon>
        <taxon>Pyrolobus</taxon>
    </lineage>
</organism>
<name>G0EDF4_PYRF1</name>
<dbReference type="STRING" id="694429.Pyrfu_0770"/>
<keyword evidence="2" id="KW-1185">Reference proteome</keyword>
<evidence type="ECO:0000313" key="1">
    <source>
        <dbReference type="EMBL" id="AEM38639.1"/>
    </source>
</evidence>
<dbReference type="eggNOG" id="arCOG03722">
    <property type="taxonomic scope" value="Archaea"/>
</dbReference>
<reference evidence="1 2" key="1">
    <citation type="journal article" date="2011" name="Stand. Genomic Sci.">
        <title>Complete genome sequence of the hyperthermophilic chemolithoautotroph Pyrolobus fumarii type strain (1A).</title>
        <authorList>
            <person name="Anderson I."/>
            <person name="Goker M."/>
            <person name="Nolan M."/>
            <person name="Lucas S."/>
            <person name="Hammon N."/>
            <person name="Deshpande S."/>
            <person name="Cheng J.F."/>
            <person name="Tapia R."/>
            <person name="Han C."/>
            <person name="Goodwin L."/>
            <person name="Pitluck S."/>
            <person name="Huntemann M."/>
            <person name="Liolios K."/>
            <person name="Ivanova N."/>
            <person name="Pagani I."/>
            <person name="Mavromatis K."/>
            <person name="Ovchinikova G."/>
            <person name="Pati A."/>
            <person name="Chen A."/>
            <person name="Palaniappan K."/>
            <person name="Land M."/>
            <person name="Hauser L."/>
            <person name="Brambilla E.M."/>
            <person name="Huber H."/>
            <person name="Yasawong M."/>
            <person name="Rohde M."/>
            <person name="Spring S."/>
            <person name="Abt B."/>
            <person name="Sikorski J."/>
            <person name="Wirth R."/>
            <person name="Detter J.C."/>
            <person name="Woyke T."/>
            <person name="Bristow J."/>
            <person name="Eisen J.A."/>
            <person name="Markowitz V."/>
            <person name="Hugenholtz P."/>
            <person name="Kyrpides N.C."/>
            <person name="Klenk H.P."/>
            <person name="Lapidus A."/>
        </authorList>
    </citation>
    <scope>NUCLEOTIDE SEQUENCE [LARGE SCALE GENOMIC DNA]</scope>
    <source>
        <strain evidence="2">DSM 11204 / 1A</strain>
    </source>
</reference>
<dbReference type="GeneID" id="11139238"/>